<dbReference type="PANTHER" id="PTHR47991">
    <property type="entry name" value="OXOGLUTARATE/IRON-DEPENDENT DIOXYGENASE"/>
    <property type="match status" value="1"/>
</dbReference>
<proteinExistence type="inferred from homology"/>
<comment type="similarity">
    <text evidence="1 6">Belongs to the iron/ascorbate-dependent oxidoreductase family.</text>
</comment>
<accession>A0A2P5C0N5</accession>
<reference evidence="9" key="1">
    <citation type="submission" date="2016-06" db="EMBL/GenBank/DDBJ databases">
        <title>Parallel loss of symbiosis genes in relatives of nitrogen-fixing non-legume Parasponia.</title>
        <authorList>
            <person name="Van Velzen R."/>
            <person name="Holmer R."/>
            <person name="Bu F."/>
            <person name="Rutten L."/>
            <person name="Van Zeijl A."/>
            <person name="Liu W."/>
            <person name="Santuari L."/>
            <person name="Cao Q."/>
            <person name="Sharma T."/>
            <person name="Shen D."/>
            <person name="Roswanjaya Y."/>
            <person name="Wardhani T."/>
            <person name="Kalhor M.S."/>
            <person name="Jansen J."/>
            <person name="Van den Hoogen J."/>
            <person name="Gungor B."/>
            <person name="Hartog M."/>
            <person name="Hontelez J."/>
            <person name="Verver J."/>
            <person name="Yang W.-C."/>
            <person name="Schijlen E."/>
            <person name="Repin R."/>
            <person name="Schilthuizen M."/>
            <person name="Schranz E."/>
            <person name="Heidstra R."/>
            <person name="Miyata K."/>
            <person name="Fedorova E."/>
            <person name="Kohlen W."/>
            <person name="Bisseling T."/>
            <person name="Smit S."/>
            <person name="Geurts R."/>
        </authorList>
    </citation>
    <scope>NUCLEOTIDE SEQUENCE [LARGE SCALE GENOMIC DNA]</scope>
    <source>
        <strain evidence="9">cv. WU1-14</strain>
    </source>
</reference>
<organism evidence="8 9">
    <name type="scientific">Parasponia andersonii</name>
    <name type="common">Sponia andersonii</name>
    <dbReference type="NCBI Taxonomy" id="3476"/>
    <lineage>
        <taxon>Eukaryota</taxon>
        <taxon>Viridiplantae</taxon>
        <taxon>Streptophyta</taxon>
        <taxon>Embryophyta</taxon>
        <taxon>Tracheophyta</taxon>
        <taxon>Spermatophyta</taxon>
        <taxon>Magnoliopsida</taxon>
        <taxon>eudicotyledons</taxon>
        <taxon>Gunneridae</taxon>
        <taxon>Pentapetalae</taxon>
        <taxon>rosids</taxon>
        <taxon>fabids</taxon>
        <taxon>Rosales</taxon>
        <taxon>Cannabaceae</taxon>
        <taxon>Parasponia</taxon>
    </lineage>
</organism>
<dbReference type="AlphaFoldDB" id="A0A2P5C0N5"/>
<keyword evidence="9" id="KW-1185">Reference proteome</keyword>
<dbReference type="GO" id="GO:0046872">
    <property type="term" value="F:metal ion binding"/>
    <property type="evidence" value="ECO:0007669"/>
    <property type="project" value="UniProtKB-KW"/>
</dbReference>
<name>A0A2P5C0N5_PARAD</name>
<keyword evidence="3" id="KW-0847">Vitamin C</keyword>
<dbReference type="InterPro" id="IPR026992">
    <property type="entry name" value="DIOX_N"/>
</dbReference>
<dbReference type="GO" id="GO:0031418">
    <property type="term" value="F:L-ascorbic acid binding"/>
    <property type="evidence" value="ECO:0007669"/>
    <property type="project" value="UniProtKB-KW"/>
</dbReference>
<dbReference type="FunFam" id="2.60.120.330:FF:000001">
    <property type="entry name" value="Protein SRG1"/>
    <property type="match status" value="1"/>
</dbReference>
<evidence type="ECO:0000256" key="4">
    <source>
        <dbReference type="ARBA" id="ARBA00023002"/>
    </source>
</evidence>
<evidence type="ECO:0000256" key="2">
    <source>
        <dbReference type="ARBA" id="ARBA00022723"/>
    </source>
</evidence>
<dbReference type="EMBL" id="JXTB01000192">
    <property type="protein sequence ID" value="PON54610.1"/>
    <property type="molecule type" value="Genomic_DNA"/>
</dbReference>
<dbReference type="Gene3D" id="2.60.120.330">
    <property type="entry name" value="B-lactam Antibiotic, Isopenicillin N Synthase, Chain"/>
    <property type="match status" value="1"/>
</dbReference>
<keyword evidence="4 6" id="KW-0560">Oxidoreductase</keyword>
<keyword evidence="8" id="KW-0223">Dioxygenase</keyword>
<evidence type="ECO:0000256" key="6">
    <source>
        <dbReference type="RuleBase" id="RU003682"/>
    </source>
</evidence>
<evidence type="ECO:0000256" key="5">
    <source>
        <dbReference type="ARBA" id="ARBA00023004"/>
    </source>
</evidence>
<comment type="caution">
    <text evidence="8">The sequence shown here is derived from an EMBL/GenBank/DDBJ whole genome shotgun (WGS) entry which is preliminary data.</text>
</comment>
<evidence type="ECO:0000256" key="1">
    <source>
        <dbReference type="ARBA" id="ARBA00008056"/>
    </source>
</evidence>
<feature type="domain" description="Fe2OG dioxygenase" evidence="7">
    <location>
        <begin position="212"/>
        <end position="312"/>
    </location>
</feature>
<dbReference type="STRING" id="3476.A0A2P5C0N5"/>
<protein>
    <submittedName>
        <fullName evidence="8">Oxoglutarate/iron-dependent dioxygenase</fullName>
    </submittedName>
</protein>
<dbReference type="InterPro" id="IPR027443">
    <property type="entry name" value="IPNS-like_sf"/>
</dbReference>
<keyword evidence="2 6" id="KW-0479">Metal-binding</keyword>
<dbReference type="OrthoDB" id="288590at2759"/>
<dbReference type="InterPro" id="IPR050295">
    <property type="entry name" value="Plant_2OG-oxidoreductases"/>
</dbReference>
<dbReference type="Pfam" id="PF03171">
    <property type="entry name" value="2OG-FeII_Oxy"/>
    <property type="match status" value="1"/>
</dbReference>
<evidence type="ECO:0000259" key="7">
    <source>
        <dbReference type="PROSITE" id="PS51471"/>
    </source>
</evidence>
<evidence type="ECO:0000313" key="8">
    <source>
        <dbReference type="EMBL" id="PON54610.1"/>
    </source>
</evidence>
<dbReference type="SUPFAM" id="SSF51197">
    <property type="entry name" value="Clavaminate synthase-like"/>
    <property type="match status" value="1"/>
</dbReference>
<dbReference type="Proteomes" id="UP000237105">
    <property type="component" value="Unassembled WGS sequence"/>
</dbReference>
<dbReference type="Pfam" id="PF14226">
    <property type="entry name" value="DIOX_N"/>
    <property type="match status" value="1"/>
</dbReference>
<dbReference type="PROSITE" id="PS51471">
    <property type="entry name" value="FE2OG_OXY"/>
    <property type="match status" value="1"/>
</dbReference>
<dbReference type="GO" id="GO:0051213">
    <property type="term" value="F:dioxygenase activity"/>
    <property type="evidence" value="ECO:0007669"/>
    <property type="project" value="UniProtKB-KW"/>
</dbReference>
<keyword evidence="5 6" id="KW-0408">Iron</keyword>
<gene>
    <name evidence="8" type="ORF">PanWU01x14_193510</name>
</gene>
<dbReference type="InterPro" id="IPR044861">
    <property type="entry name" value="IPNS-like_FE2OG_OXY"/>
</dbReference>
<sequence>MASSSPVLGFQTSHDDHSLMSVQELAKKPLVCVPQKYVRTDREPAATFSNKANHSFPTIPTIDMNNLLLSETADFELEKLHSTCKDWGIFQLVNHGVSPSLLEKLNHEIEAFFKLPLAEKLKYKIRPGDVKGYGSIVRTDDQKRDWGDRMYMITNPITKKQPYLFPELPSSLRTTLESYLVDLEKLAMSLFVLLAKALKIEKKIIEDLFEDGMRSMRMNYYPPCPQPELVIGLTPHSDVTGITILHQITGINGLQIKKDGVWIPVNFIQDAFIVNVGDILEILSNGLYESIEHRVIANSSKERISCAVFFNPTYESEIGPLASLVSPQNPPLFKRIGMEKYANDFFSRRKLDGKSFLEQMRIKNTNNNIA</sequence>
<dbReference type="InterPro" id="IPR005123">
    <property type="entry name" value="Oxoglu/Fe-dep_dioxygenase_dom"/>
</dbReference>
<evidence type="ECO:0000256" key="3">
    <source>
        <dbReference type="ARBA" id="ARBA00022896"/>
    </source>
</evidence>
<evidence type="ECO:0000313" key="9">
    <source>
        <dbReference type="Proteomes" id="UP000237105"/>
    </source>
</evidence>